<proteinExistence type="predicted"/>
<dbReference type="PANTHER" id="PTHR33119">
    <property type="entry name" value="IFI3P"/>
    <property type="match status" value="1"/>
</dbReference>
<evidence type="ECO:0000259" key="2">
    <source>
        <dbReference type="Pfam" id="PF14033"/>
    </source>
</evidence>
<dbReference type="InterPro" id="IPR025340">
    <property type="entry name" value="DUF4246"/>
</dbReference>
<feature type="region of interest" description="Disordered" evidence="1">
    <location>
        <begin position="506"/>
        <end position="529"/>
    </location>
</feature>
<dbReference type="AlphaFoldDB" id="A0AAF0Y569"/>
<evidence type="ECO:0000313" key="4">
    <source>
        <dbReference type="Proteomes" id="UP000827549"/>
    </source>
</evidence>
<dbReference type="Proteomes" id="UP000827549">
    <property type="component" value="Chromosome 3"/>
</dbReference>
<sequence length="564" mass="63473">MLQFMANVTDQPDWEKAVFDDEEVGRYSQYRYLLAARRSFDLRAPVDDLRSAFEGAESLANTVGFSDIMFNWCIWELGMRAKASQENNGIVALFETSAAAFKLDLPEDFRLSVAEALVRLEAEALEDKGNRWQPGHNDTNLKIVQPSLYAVDFEQTHVLQDRIITVHDCLESIGSGQVIAKERRGRISFLATRGALSTRFQWLPTDVTLDAEGKSHIIGYLNNIHPVRHAGVYRMVEKLLDKALPLFAAAYDSVKTKDRLVGSRFPTDFWRCTTPSLCGSDKAYTTHDPMSGGCKAANYLIEKEDATHQEQKDWFARTHPFVQPEPLSSPEHLDAFSSTRRPFPTRLPWEGSDLQIIVSVGSILLTPDKPVYATGQFHVEGLLNERICASAIYYYDSDNITESRLGFEAAGSGWKILHGGREGPPFYRDRPLAKELYDVAESRRCSSLEWMPLGSIETRPGRLVVFPNVYAHRVEPFELVDKTRPGYRKMIAIFLVDPGTPIISTSNVPPQQSTWATREQREPNSPEMLSGAIIGSETAKERSDELLEEREKVGIKNFGNGLSD</sequence>
<dbReference type="Pfam" id="PF14033">
    <property type="entry name" value="DUF4246"/>
    <property type="match status" value="1"/>
</dbReference>
<evidence type="ECO:0000256" key="1">
    <source>
        <dbReference type="SAM" id="MobiDB-lite"/>
    </source>
</evidence>
<dbReference type="InterPro" id="IPR049192">
    <property type="entry name" value="DUF4246_C"/>
</dbReference>
<dbReference type="GeneID" id="87807045"/>
<gene>
    <name evidence="3" type="ORF">LOC62_03G003804</name>
</gene>
<organism evidence="3 4">
    <name type="scientific">Vanrija pseudolonga</name>
    <dbReference type="NCBI Taxonomy" id="143232"/>
    <lineage>
        <taxon>Eukaryota</taxon>
        <taxon>Fungi</taxon>
        <taxon>Dikarya</taxon>
        <taxon>Basidiomycota</taxon>
        <taxon>Agaricomycotina</taxon>
        <taxon>Tremellomycetes</taxon>
        <taxon>Trichosporonales</taxon>
        <taxon>Trichosporonaceae</taxon>
        <taxon>Vanrija</taxon>
    </lineage>
</organism>
<dbReference type="RefSeq" id="XP_062626322.1">
    <property type="nucleotide sequence ID" value="XM_062770338.1"/>
</dbReference>
<protein>
    <recommendedName>
        <fullName evidence="2">DUF4246 domain-containing protein</fullName>
    </recommendedName>
</protein>
<reference evidence="3" key="1">
    <citation type="submission" date="2023-10" db="EMBL/GenBank/DDBJ databases">
        <authorList>
            <person name="Noh H."/>
        </authorList>
    </citation>
    <scope>NUCLEOTIDE SEQUENCE</scope>
    <source>
        <strain evidence="3">DUCC4014</strain>
    </source>
</reference>
<accession>A0AAF0Y569</accession>
<feature type="domain" description="DUF4246" evidence="2">
    <location>
        <begin position="69"/>
        <end position="518"/>
    </location>
</feature>
<keyword evidence="4" id="KW-1185">Reference proteome</keyword>
<feature type="compositionally biased region" description="Polar residues" evidence="1">
    <location>
        <begin position="506"/>
        <end position="517"/>
    </location>
</feature>
<dbReference type="EMBL" id="CP086716">
    <property type="protein sequence ID" value="WOO80290.1"/>
    <property type="molecule type" value="Genomic_DNA"/>
</dbReference>
<name>A0AAF0Y569_9TREE</name>
<dbReference type="PANTHER" id="PTHR33119:SF1">
    <property type="entry name" value="FE2OG DIOXYGENASE DOMAIN-CONTAINING PROTEIN"/>
    <property type="match status" value="1"/>
</dbReference>
<evidence type="ECO:0000313" key="3">
    <source>
        <dbReference type="EMBL" id="WOO80290.1"/>
    </source>
</evidence>